<gene>
    <name evidence="3" type="ORF">A7K69_09210</name>
</gene>
<keyword evidence="1" id="KW-0560">Oxidoreductase</keyword>
<dbReference type="EMBL" id="LXMA01000034">
    <property type="protein sequence ID" value="OAT72306.1"/>
    <property type="molecule type" value="Genomic_DNA"/>
</dbReference>
<dbReference type="InterPro" id="IPR015590">
    <property type="entry name" value="Aldehyde_DH_dom"/>
</dbReference>
<dbReference type="Proteomes" id="UP000078290">
    <property type="component" value="Unassembled WGS sequence"/>
</dbReference>
<dbReference type="Gene3D" id="3.40.605.10">
    <property type="entry name" value="Aldehyde Dehydrogenase, Chain A, domain 1"/>
    <property type="match status" value="1"/>
</dbReference>
<dbReference type="Pfam" id="PF00171">
    <property type="entry name" value="Aldedh"/>
    <property type="match status" value="1"/>
</dbReference>
<accession>A0A1B7KQE6</accession>
<dbReference type="SUPFAM" id="SSF53720">
    <property type="entry name" value="ALDH-like"/>
    <property type="match status" value="1"/>
</dbReference>
<dbReference type="InterPro" id="IPR016161">
    <property type="entry name" value="Ald_DH/histidinol_DH"/>
</dbReference>
<evidence type="ECO:0000259" key="2">
    <source>
        <dbReference type="Pfam" id="PF00171"/>
    </source>
</evidence>
<reference evidence="4" key="1">
    <citation type="submission" date="2016-05" db="EMBL/GenBank/DDBJ databases">
        <authorList>
            <person name="Wang W."/>
            <person name="Zhu L."/>
        </authorList>
    </citation>
    <scope>NUCLEOTIDE SEQUENCE [LARGE SCALE GENOMIC DNA]</scope>
    <source>
        <strain evidence="4">W-2</strain>
    </source>
</reference>
<organism evidence="3 4">
    <name type="scientific">Parageobacillus thermoglucosidasius</name>
    <name type="common">Geobacillus thermoglucosidasius</name>
    <dbReference type="NCBI Taxonomy" id="1426"/>
    <lineage>
        <taxon>Bacteria</taxon>
        <taxon>Bacillati</taxon>
        <taxon>Bacillota</taxon>
        <taxon>Bacilli</taxon>
        <taxon>Bacillales</taxon>
        <taxon>Anoxybacillaceae</taxon>
        <taxon>Parageobacillus</taxon>
    </lineage>
</organism>
<name>A0A1B7KQE6_PARTM</name>
<feature type="domain" description="Aldehyde dehydrogenase" evidence="2">
    <location>
        <begin position="2"/>
        <end position="74"/>
    </location>
</feature>
<proteinExistence type="predicted"/>
<dbReference type="InterPro" id="IPR016162">
    <property type="entry name" value="Ald_DH_N"/>
</dbReference>
<protein>
    <recommendedName>
        <fullName evidence="2">Aldehyde dehydrogenase domain-containing protein</fullName>
    </recommendedName>
</protein>
<evidence type="ECO:0000313" key="4">
    <source>
        <dbReference type="Proteomes" id="UP000078290"/>
    </source>
</evidence>
<sequence>MIEAIIPFNSPVNLVAYKAGPVFAFGNTIVLKAASQTLLSVFFIAKLLQESILPDGALNVVASGSLIGVQMCRMKG</sequence>
<dbReference type="OrthoDB" id="9762913at2"/>
<comment type="caution">
    <text evidence="3">The sequence shown here is derived from an EMBL/GenBank/DDBJ whole genome shotgun (WGS) entry which is preliminary data.</text>
</comment>
<dbReference type="GO" id="GO:0016491">
    <property type="term" value="F:oxidoreductase activity"/>
    <property type="evidence" value="ECO:0007669"/>
    <property type="project" value="UniProtKB-KW"/>
</dbReference>
<dbReference type="AlphaFoldDB" id="A0A1B7KQE6"/>
<evidence type="ECO:0000313" key="3">
    <source>
        <dbReference type="EMBL" id="OAT72306.1"/>
    </source>
</evidence>
<dbReference type="PANTHER" id="PTHR11699">
    <property type="entry name" value="ALDEHYDE DEHYDROGENASE-RELATED"/>
    <property type="match status" value="1"/>
</dbReference>
<evidence type="ECO:0000256" key="1">
    <source>
        <dbReference type="ARBA" id="ARBA00023002"/>
    </source>
</evidence>